<keyword evidence="2" id="KW-1185">Reference proteome</keyword>
<sequence length="113" mass="12326">MSSTNVHVRLSSEAWRRYSAEAQTRGIALGTHLRQRLEEQDRLVAELAIHAAAEQSAAAHEQSAPNVPAAVALPPFLEGALAELLLVLRQLAGPQRSAVAQKEVERRGLSSWR</sequence>
<evidence type="ECO:0000313" key="2">
    <source>
        <dbReference type="Proteomes" id="UP001162734"/>
    </source>
</evidence>
<dbReference type="EMBL" id="AP025592">
    <property type="protein sequence ID" value="BDG08658.1"/>
    <property type="molecule type" value="Genomic_DNA"/>
</dbReference>
<name>A0ABM7X9Y1_9BACT</name>
<organism evidence="1 2">
    <name type="scientific">Anaeromyxobacter paludicola</name>
    <dbReference type="NCBI Taxonomy" id="2918171"/>
    <lineage>
        <taxon>Bacteria</taxon>
        <taxon>Pseudomonadati</taxon>
        <taxon>Myxococcota</taxon>
        <taxon>Myxococcia</taxon>
        <taxon>Myxococcales</taxon>
        <taxon>Cystobacterineae</taxon>
        <taxon>Anaeromyxobacteraceae</taxon>
        <taxon>Anaeromyxobacter</taxon>
    </lineage>
</organism>
<evidence type="ECO:0000313" key="1">
    <source>
        <dbReference type="EMBL" id="BDG08658.1"/>
    </source>
</evidence>
<protein>
    <submittedName>
        <fullName evidence="1">Uncharacterized protein</fullName>
    </submittedName>
</protein>
<dbReference type="Proteomes" id="UP001162734">
    <property type="component" value="Chromosome"/>
</dbReference>
<gene>
    <name evidence="1" type="ORF">AMPC_17710</name>
</gene>
<dbReference type="RefSeq" id="WP_248345843.1">
    <property type="nucleotide sequence ID" value="NZ_AP025592.1"/>
</dbReference>
<proteinExistence type="predicted"/>
<reference evidence="2" key="1">
    <citation type="journal article" date="2022" name="Int. J. Syst. Evol. Microbiol.">
        <title>Anaeromyxobacter oryzae sp. nov., Anaeromyxobacter diazotrophicus sp. nov. and Anaeromyxobacter paludicola sp. nov., isolated from paddy soils.</title>
        <authorList>
            <person name="Itoh H."/>
            <person name="Xu Z."/>
            <person name="Mise K."/>
            <person name="Masuda Y."/>
            <person name="Ushijima N."/>
            <person name="Hayakawa C."/>
            <person name="Shiratori Y."/>
            <person name="Senoo K."/>
        </authorList>
    </citation>
    <scope>NUCLEOTIDE SEQUENCE [LARGE SCALE GENOMIC DNA]</scope>
    <source>
        <strain evidence="2">Red630</strain>
    </source>
</reference>
<accession>A0ABM7X9Y1</accession>